<accession>A0A9D3U6A7</accession>
<dbReference type="PANTHER" id="PTHR47723:SF19">
    <property type="entry name" value="POLYNUCLEOTIDYL TRANSFERASE, RIBONUCLEASE H-LIKE SUPERFAMILY PROTEIN"/>
    <property type="match status" value="1"/>
</dbReference>
<dbReference type="AlphaFoldDB" id="A0A9D3U6A7"/>
<sequence>MGCQTVHALFMALSRKAAGVLRNRIGDWLMGYSHFVRVCSVDHAELWAISDGVAVMRRLGYKKVMVESDNLSMINIATTTEARDNELSLLGLI</sequence>
<name>A0A9D3U6A7_9ROSI</name>
<dbReference type="InterPro" id="IPR044730">
    <property type="entry name" value="RNase_H-like_dom_plant"/>
</dbReference>
<keyword evidence="3" id="KW-1185">Reference proteome</keyword>
<dbReference type="PANTHER" id="PTHR47723">
    <property type="entry name" value="OS05G0353850 PROTEIN"/>
    <property type="match status" value="1"/>
</dbReference>
<organism evidence="2 3">
    <name type="scientific">Gossypium stocksii</name>
    <dbReference type="NCBI Taxonomy" id="47602"/>
    <lineage>
        <taxon>Eukaryota</taxon>
        <taxon>Viridiplantae</taxon>
        <taxon>Streptophyta</taxon>
        <taxon>Embryophyta</taxon>
        <taxon>Tracheophyta</taxon>
        <taxon>Spermatophyta</taxon>
        <taxon>Magnoliopsida</taxon>
        <taxon>eudicotyledons</taxon>
        <taxon>Gunneridae</taxon>
        <taxon>Pentapetalae</taxon>
        <taxon>rosids</taxon>
        <taxon>malvids</taxon>
        <taxon>Malvales</taxon>
        <taxon>Malvaceae</taxon>
        <taxon>Malvoideae</taxon>
        <taxon>Gossypium</taxon>
    </lineage>
</organism>
<comment type="caution">
    <text evidence="2">The sequence shown here is derived from an EMBL/GenBank/DDBJ whole genome shotgun (WGS) entry which is preliminary data.</text>
</comment>
<proteinExistence type="predicted"/>
<dbReference type="InterPro" id="IPR053151">
    <property type="entry name" value="RNase_H-like"/>
</dbReference>
<reference evidence="2 3" key="1">
    <citation type="journal article" date="2021" name="Plant Biotechnol. J.">
        <title>Multi-omics assisted identification of the key and species-specific regulatory components of drought-tolerant mechanisms in Gossypium stocksii.</title>
        <authorList>
            <person name="Yu D."/>
            <person name="Ke L."/>
            <person name="Zhang D."/>
            <person name="Wu Y."/>
            <person name="Sun Y."/>
            <person name="Mei J."/>
            <person name="Sun J."/>
            <person name="Sun Y."/>
        </authorList>
    </citation>
    <scope>NUCLEOTIDE SEQUENCE [LARGE SCALE GENOMIC DNA]</scope>
    <source>
        <strain evidence="3">cv. E1</strain>
        <tissue evidence="2">Leaf</tissue>
    </source>
</reference>
<dbReference type="Gene3D" id="3.30.420.10">
    <property type="entry name" value="Ribonuclease H-like superfamily/Ribonuclease H"/>
    <property type="match status" value="1"/>
</dbReference>
<gene>
    <name evidence="2" type="ORF">J1N35_042828</name>
</gene>
<protein>
    <recommendedName>
        <fullName evidence="1">RNase H type-1 domain-containing protein</fullName>
    </recommendedName>
</protein>
<evidence type="ECO:0000313" key="3">
    <source>
        <dbReference type="Proteomes" id="UP000828251"/>
    </source>
</evidence>
<dbReference type="CDD" id="cd06222">
    <property type="entry name" value="RNase_H_like"/>
    <property type="match status" value="1"/>
</dbReference>
<dbReference type="InterPro" id="IPR036397">
    <property type="entry name" value="RNaseH_sf"/>
</dbReference>
<dbReference type="GO" id="GO:0004523">
    <property type="term" value="F:RNA-DNA hybrid ribonuclease activity"/>
    <property type="evidence" value="ECO:0007669"/>
    <property type="project" value="InterPro"/>
</dbReference>
<dbReference type="EMBL" id="JAIQCV010000013">
    <property type="protein sequence ID" value="KAH1030654.1"/>
    <property type="molecule type" value="Genomic_DNA"/>
</dbReference>
<dbReference type="InterPro" id="IPR002156">
    <property type="entry name" value="RNaseH_domain"/>
</dbReference>
<feature type="domain" description="RNase H type-1" evidence="1">
    <location>
        <begin position="16"/>
        <end position="88"/>
    </location>
</feature>
<evidence type="ECO:0000259" key="1">
    <source>
        <dbReference type="Pfam" id="PF13456"/>
    </source>
</evidence>
<dbReference type="GO" id="GO:0003676">
    <property type="term" value="F:nucleic acid binding"/>
    <property type="evidence" value="ECO:0007669"/>
    <property type="project" value="InterPro"/>
</dbReference>
<evidence type="ECO:0000313" key="2">
    <source>
        <dbReference type="EMBL" id="KAH1030654.1"/>
    </source>
</evidence>
<dbReference type="Pfam" id="PF13456">
    <property type="entry name" value="RVT_3"/>
    <property type="match status" value="1"/>
</dbReference>
<dbReference type="OrthoDB" id="1306280at2759"/>
<dbReference type="Proteomes" id="UP000828251">
    <property type="component" value="Unassembled WGS sequence"/>
</dbReference>